<evidence type="ECO:0000313" key="3">
    <source>
        <dbReference type="EMBL" id="RAX09320.1"/>
    </source>
</evidence>
<protein>
    <recommendedName>
        <fullName evidence="2">HNH/Endo VII superfamily nuclease toxins domain-containing protein</fullName>
    </recommendedName>
</protein>
<dbReference type="Proteomes" id="UP000250919">
    <property type="component" value="Unassembled WGS sequence"/>
</dbReference>
<feature type="compositionally biased region" description="Basic and acidic residues" evidence="1">
    <location>
        <begin position="12"/>
        <end position="30"/>
    </location>
</feature>
<dbReference type="AlphaFoldDB" id="A0A329X052"/>
<dbReference type="InterPro" id="IPR028048">
    <property type="entry name" value="Tox-HNH-EHHH"/>
</dbReference>
<dbReference type="Pfam" id="PF15657">
    <property type="entry name" value="Tox-HNH-EHHH"/>
    <property type="match status" value="1"/>
</dbReference>
<feature type="region of interest" description="Disordered" evidence="1">
    <location>
        <begin position="1"/>
        <end position="38"/>
    </location>
</feature>
<dbReference type="EMBL" id="NSCM01000038">
    <property type="protein sequence ID" value="RAX09320.1"/>
    <property type="molecule type" value="Genomic_DNA"/>
</dbReference>
<proteinExistence type="predicted"/>
<dbReference type="GeneID" id="89224979"/>
<name>A0A329X052_9GAMM</name>
<reference evidence="3 4" key="1">
    <citation type="journal article" date="2018" name="Int. J. Syst. Evol. Microbiol.">
        <title>Whole-genome-based revisit of Photorhabdus phylogeny: proposal for the elevation of most Photorhabdus subspecies to the species level and description of one novel species Photorhabdus bodei sp. nov., and one novel subspecies Photorhabdus laumondii subsp. clarkei subsp. nov.</title>
        <authorList>
            <person name="Machado R.A.R."/>
            <person name="Wuthrich D."/>
            <person name="Kuhnert P."/>
            <person name="Arce C.C.M."/>
            <person name="Thonen L."/>
            <person name="Ruiz C."/>
            <person name="Zhang X."/>
            <person name="Robert C.A.M."/>
            <person name="Karimi J."/>
            <person name="Kamali S."/>
            <person name="Ma J."/>
            <person name="Bruggmann R."/>
            <person name="Erb M."/>
        </authorList>
    </citation>
    <scope>NUCLEOTIDE SEQUENCE [LARGE SCALE GENOMIC DNA]</scope>
    <source>
        <strain evidence="3 4">LJ24-63</strain>
    </source>
</reference>
<feature type="domain" description="HNH/Endo VII superfamily nuclease toxins" evidence="2">
    <location>
        <begin position="53"/>
        <end position="126"/>
    </location>
</feature>
<evidence type="ECO:0000313" key="4">
    <source>
        <dbReference type="Proteomes" id="UP000250919"/>
    </source>
</evidence>
<evidence type="ECO:0000259" key="2">
    <source>
        <dbReference type="Pfam" id="PF15657"/>
    </source>
</evidence>
<comment type="caution">
    <text evidence="3">The sequence shown here is derived from an EMBL/GenBank/DDBJ whole genome shotgun (WGS) entry which is preliminary data.</text>
</comment>
<accession>A0A329X052</accession>
<evidence type="ECO:0000256" key="1">
    <source>
        <dbReference type="SAM" id="MobiDB-lite"/>
    </source>
</evidence>
<dbReference type="RefSeq" id="WP_112896296.1">
    <property type="nucleotide sequence ID" value="NZ_CAWNYH010000038.1"/>
</dbReference>
<sequence length="130" mass="14286">MAGCPGTKNKKTTYEGKSRRDALRQAKRDAGIPNNQQPFEISRVDLGDGYGGNIRNAKGVPVQTRQYHYRDKQGSVVVIQEHSLGHSKATPLHGAEPHFNVRPVDKVNGKILDTGSVPDTHGHYNFPLGM</sequence>
<gene>
    <name evidence="3" type="ORF">CKY02_17470</name>
</gene>
<organism evidence="3 4">
    <name type="scientific">Photorhabdus bodei</name>
    <dbReference type="NCBI Taxonomy" id="2029681"/>
    <lineage>
        <taxon>Bacteria</taxon>
        <taxon>Pseudomonadati</taxon>
        <taxon>Pseudomonadota</taxon>
        <taxon>Gammaproteobacteria</taxon>
        <taxon>Enterobacterales</taxon>
        <taxon>Morganellaceae</taxon>
        <taxon>Photorhabdus</taxon>
    </lineage>
</organism>